<dbReference type="InterPro" id="IPR019965">
    <property type="entry name" value="PPOX_F420-dep_Rv2061_put"/>
</dbReference>
<evidence type="ECO:0000313" key="3">
    <source>
        <dbReference type="EMBL" id="GIH13366.1"/>
    </source>
</evidence>
<dbReference type="AlphaFoldDB" id="A0A8J3QMS9"/>
<dbReference type="PANTHER" id="PTHR35176:SF11">
    <property type="entry name" value="PYRIDOXAMINE 5'-PHOSPHATE OXIDASE FAMILY PROTEIN"/>
    <property type="match status" value="1"/>
</dbReference>
<gene>
    <name evidence="3" type="ORF">Raf01_15380</name>
</gene>
<accession>A0A8J3QMS9</accession>
<dbReference type="NCBIfam" id="TIGR03666">
    <property type="entry name" value="Rv2061_F420"/>
    <property type="match status" value="1"/>
</dbReference>
<keyword evidence="1" id="KW-0560">Oxidoreductase</keyword>
<dbReference type="GO" id="GO:0005829">
    <property type="term" value="C:cytosol"/>
    <property type="evidence" value="ECO:0007669"/>
    <property type="project" value="TreeGrafter"/>
</dbReference>
<dbReference type="PANTHER" id="PTHR35176">
    <property type="entry name" value="HEME OXYGENASE HI_0854-RELATED"/>
    <property type="match status" value="1"/>
</dbReference>
<feature type="domain" description="Pyridoxamine 5'-phosphate oxidase N-terminal" evidence="2">
    <location>
        <begin position="9"/>
        <end position="118"/>
    </location>
</feature>
<dbReference type="InterPro" id="IPR052019">
    <property type="entry name" value="F420H2_bilvrd_red/Heme_oxyg"/>
</dbReference>
<protein>
    <submittedName>
        <fullName evidence="3">PPOX class F420-dependent oxidoreductase</fullName>
    </submittedName>
</protein>
<dbReference type="Pfam" id="PF01243">
    <property type="entry name" value="PNPOx_N"/>
    <property type="match status" value="1"/>
</dbReference>
<evidence type="ECO:0000256" key="1">
    <source>
        <dbReference type="ARBA" id="ARBA00023002"/>
    </source>
</evidence>
<comment type="caution">
    <text evidence="3">The sequence shown here is derived from an EMBL/GenBank/DDBJ whole genome shotgun (WGS) entry which is preliminary data.</text>
</comment>
<dbReference type="InterPro" id="IPR012349">
    <property type="entry name" value="Split_barrel_FMN-bd"/>
</dbReference>
<reference evidence="3" key="1">
    <citation type="submission" date="2021-01" db="EMBL/GenBank/DDBJ databases">
        <title>Whole genome shotgun sequence of Rugosimonospora africana NBRC 104875.</title>
        <authorList>
            <person name="Komaki H."/>
            <person name="Tamura T."/>
        </authorList>
    </citation>
    <scope>NUCLEOTIDE SEQUENCE</scope>
    <source>
        <strain evidence="3">NBRC 104875</strain>
    </source>
</reference>
<dbReference type="Gene3D" id="2.30.110.10">
    <property type="entry name" value="Electron Transport, Fmn-binding Protein, Chain A"/>
    <property type="match status" value="1"/>
</dbReference>
<dbReference type="EMBL" id="BONZ01000013">
    <property type="protein sequence ID" value="GIH13366.1"/>
    <property type="molecule type" value="Genomic_DNA"/>
</dbReference>
<dbReference type="GO" id="GO:0070967">
    <property type="term" value="F:coenzyme F420 binding"/>
    <property type="evidence" value="ECO:0007669"/>
    <property type="project" value="TreeGrafter"/>
</dbReference>
<sequence length="134" mass="14602">MPAVTDALEGLSGQRYISLTTYRRDGTAVATPVWLVRDGDRLAVWTNQAAGKVKRIRREPSVTVAACTVRGRLLGEPVAARAHVLEAADTVRIIAAIRKKYRFQGWLVTLRARRRPETTVGIAIEPVVAGPATS</sequence>
<dbReference type="Proteomes" id="UP000642748">
    <property type="component" value="Unassembled WGS sequence"/>
</dbReference>
<evidence type="ECO:0000313" key="4">
    <source>
        <dbReference type="Proteomes" id="UP000642748"/>
    </source>
</evidence>
<keyword evidence="4" id="KW-1185">Reference proteome</keyword>
<dbReference type="SUPFAM" id="SSF50475">
    <property type="entry name" value="FMN-binding split barrel"/>
    <property type="match status" value="1"/>
</dbReference>
<proteinExistence type="predicted"/>
<name>A0A8J3QMS9_9ACTN</name>
<organism evidence="3 4">
    <name type="scientific">Rugosimonospora africana</name>
    <dbReference type="NCBI Taxonomy" id="556532"/>
    <lineage>
        <taxon>Bacteria</taxon>
        <taxon>Bacillati</taxon>
        <taxon>Actinomycetota</taxon>
        <taxon>Actinomycetes</taxon>
        <taxon>Micromonosporales</taxon>
        <taxon>Micromonosporaceae</taxon>
        <taxon>Rugosimonospora</taxon>
    </lineage>
</organism>
<dbReference type="GO" id="GO:0016627">
    <property type="term" value="F:oxidoreductase activity, acting on the CH-CH group of donors"/>
    <property type="evidence" value="ECO:0007669"/>
    <property type="project" value="TreeGrafter"/>
</dbReference>
<dbReference type="InterPro" id="IPR011576">
    <property type="entry name" value="Pyridox_Oxase_N"/>
</dbReference>
<evidence type="ECO:0000259" key="2">
    <source>
        <dbReference type="Pfam" id="PF01243"/>
    </source>
</evidence>